<dbReference type="Pfam" id="PF13641">
    <property type="entry name" value="Glyco_tranf_2_3"/>
    <property type="match status" value="1"/>
</dbReference>
<evidence type="ECO:0000256" key="1">
    <source>
        <dbReference type="ARBA" id="ARBA00004776"/>
    </source>
</evidence>
<keyword evidence="4 7" id="KW-0808">Transferase</keyword>
<keyword evidence="6" id="KW-0472">Membrane</keyword>
<dbReference type="SUPFAM" id="SSF53448">
    <property type="entry name" value="Nucleotide-diphospho-sugar transferases"/>
    <property type="match status" value="1"/>
</dbReference>
<keyword evidence="6" id="KW-1133">Transmembrane helix</keyword>
<dbReference type="EMBL" id="PGTZ01000007">
    <property type="protein sequence ID" value="PJI94240.1"/>
    <property type="molecule type" value="Genomic_DNA"/>
</dbReference>
<feature type="transmembrane region" description="Helical" evidence="6">
    <location>
        <begin position="648"/>
        <end position="666"/>
    </location>
</feature>
<feature type="region of interest" description="Disordered" evidence="5">
    <location>
        <begin position="156"/>
        <end position="176"/>
    </location>
</feature>
<dbReference type="InterPro" id="IPR029044">
    <property type="entry name" value="Nucleotide-diphossugar_trans"/>
</dbReference>
<comment type="similarity">
    <text evidence="2">Belongs to the glycosyltransferase 2 family.</text>
</comment>
<comment type="pathway">
    <text evidence="1">Cell wall biogenesis; cell wall polysaccharide biosynthesis.</text>
</comment>
<dbReference type="PANTHER" id="PTHR43179:SF12">
    <property type="entry name" value="GALACTOFURANOSYLTRANSFERASE GLFT2"/>
    <property type="match status" value="1"/>
</dbReference>
<evidence type="ECO:0000256" key="5">
    <source>
        <dbReference type="SAM" id="MobiDB-lite"/>
    </source>
</evidence>
<feature type="transmembrane region" description="Helical" evidence="6">
    <location>
        <begin position="747"/>
        <end position="768"/>
    </location>
</feature>
<keyword evidence="6" id="KW-0812">Transmembrane</keyword>
<protein>
    <submittedName>
        <fullName evidence="7">GT2 family glycosyltransferase</fullName>
    </submittedName>
</protein>
<feature type="transmembrane region" description="Helical" evidence="6">
    <location>
        <begin position="420"/>
        <end position="441"/>
    </location>
</feature>
<evidence type="ECO:0000256" key="6">
    <source>
        <dbReference type="SAM" id="Phobius"/>
    </source>
</evidence>
<evidence type="ECO:0000256" key="2">
    <source>
        <dbReference type="ARBA" id="ARBA00006739"/>
    </source>
</evidence>
<proteinExistence type="inferred from homology"/>
<feature type="transmembrane region" description="Helical" evidence="6">
    <location>
        <begin position="624"/>
        <end position="641"/>
    </location>
</feature>
<dbReference type="RefSeq" id="WP_100349801.1">
    <property type="nucleotide sequence ID" value="NZ_PGTZ01000007.1"/>
</dbReference>
<gene>
    <name evidence="7" type="ORF">CLV34_1728</name>
</gene>
<evidence type="ECO:0000256" key="3">
    <source>
        <dbReference type="ARBA" id="ARBA00022676"/>
    </source>
</evidence>
<evidence type="ECO:0000313" key="8">
    <source>
        <dbReference type="Proteomes" id="UP000231586"/>
    </source>
</evidence>
<feature type="transmembrane region" description="Helical" evidence="6">
    <location>
        <begin position="302"/>
        <end position="321"/>
    </location>
</feature>
<dbReference type="Gene3D" id="3.90.550.10">
    <property type="entry name" value="Spore Coat Polysaccharide Biosynthesis Protein SpsA, Chain A"/>
    <property type="match status" value="1"/>
</dbReference>
<feature type="transmembrane region" description="Helical" evidence="6">
    <location>
        <begin position="558"/>
        <end position="578"/>
    </location>
</feature>
<dbReference type="OrthoDB" id="3734530at2"/>
<feature type="transmembrane region" description="Helical" evidence="6">
    <location>
        <begin position="780"/>
        <end position="800"/>
    </location>
</feature>
<keyword evidence="8" id="KW-1185">Reference proteome</keyword>
<comment type="caution">
    <text evidence="7">The sequence shown here is derived from an EMBL/GenBank/DDBJ whole genome shotgun (WGS) entry which is preliminary data.</text>
</comment>
<feature type="transmembrane region" description="Helical" evidence="6">
    <location>
        <begin position="532"/>
        <end position="552"/>
    </location>
</feature>
<sequence length="1132" mass="117649">MTETSPTPRPTPGVPDDRSPDRDTTLPGVSPGGARPGARTVTAVLVTRGATPWLRRTLAAVHDQVHAPDRVVVVDVTAARTAVGFDDLQLGDAHLVPAPGARSFGDGVSVALGDPERAVPDDGWLWLLHDDSVPAPDALDRLLVAVEHSRTIAVAGPKQRRWSGGHPDAPTPAPAPRLIEVGVTTSHAGRRTVGFEPGEIDQGQHDGTEDVLAVGLAGALVRHDVWTALGGTDPDLGPFGDGLDLCRRARRAGHRVVVVPQAVVEHAQLGLRGADPREGDLPDGSDDPTFAARRRSEVRLRLTSCAAGLLPLLAVWLVVAAPLHAMYRLALKQPGRARDELLAPLLVLVRPASLWRARRRGRGTATLPRRALRPLETPWRDVRTERRWRRMAATEQRRATYAPSELERAELAQLAVRRRVVGGVVVVALVVLTALVFGSAVGPLLGGGQPVGGALLPLAVPLGELWQAVTGGWVPVGYGASAPADPVHTVLLGASVLTLGHTQLALSLLVLLSFVVAGTGAWCAAGTLTRWNAARAAAAAVWVAAPPLLLAVEDGRLGPLLAHAALPWFVVALLRGLGVAQDDRVAPAVPRGRPQERRARDRTSLGALACAALVLVPVVAGAPVLLVAGAVVAVVTALLSWRRGLRTALVLAPAVVFLAPFWWYVARTWADRGLGWHLLVASPGPAVPFTPPQPWEAALGWPRHASTADLPAALGDGAVAAVLPFVLVGAVALVALVAVVRSRRRAGVVVAWVVVLLGLAVALLGAGTTVATSTAGLVRGWPGAGTSLVVAGLLGAALLAGPGRERLRGRYDAPDRLRTALRAAAATVALVLPAASLAAWTHAEVRGGDDPAVGRVTVSTTPVVPPVAQQMQSSSARQRVVALTPTSDGTIRYALLTGDGTQLTQSSTVAEGTLLGAALDGRSVAGTPEAEVATLVADLAGRGVAPASSTTAARLAGLGVGGVLLTAPAGRADERGTATTRSALVARVDTEPGLTRVTEGQPSVLWRVTPTSSADRAPAWATLRTPGGRQLAVLPADGPTVRTRLDAAGDERRVVLADRAAAGWHARLGGVALHRVADGWRQEFVVPPGASGTLTVRYDMPHRAPWLAGSALVLLVVVLLALPVRRRKVVLR</sequence>
<organism evidence="7 8">
    <name type="scientific">Luteimicrobium subarcticum</name>
    <dbReference type="NCBI Taxonomy" id="620910"/>
    <lineage>
        <taxon>Bacteria</taxon>
        <taxon>Bacillati</taxon>
        <taxon>Actinomycetota</taxon>
        <taxon>Actinomycetes</taxon>
        <taxon>Micrococcales</taxon>
        <taxon>Luteimicrobium</taxon>
    </lineage>
</organism>
<feature type="compositionally biased region" description="Basic and acidic residues" evidence="5">
    <location>
        <begin position="15"/>
        <end position="24"/>
    </location>
</feature>
<dbReference type="GO" id="GO:0016757">
    <property type="term" value="F:glycosyltransferase activity"/>
    <property type="evidence" value="ECO:0007669"/>
    <property type="project" value="UniProtKB-KW"/>
</dbReference>
<feature type="transmembrane region" description="Helical" evidence="6">
    <location>
        <begin position="718"/>
        <end position="740"/>
    </location>
</feature>
<keyword evidence="3" id="KW-0328">Glycosyltransferase</keyword>
<feature type="transmembrane region" description="Helical" evidence="6">
    <location>
        <begin position="1104"/>
        <end position="1124"/>
    </location>
</feature>
<feature type="transmembrane region" description="Helical" evidence="6">
    <location>
        <begin position="820"/>
        <end position="840"/>
    </location>
</feature>
<name>A0A2M8WTG3_9MICO</name>
<feature type="transmembrane region" description="Helical" evidence="6">
    <location>
        <begin position="599"/>
        <end position="618"/>
    </location>
</feature>
<feature type="region of interest" description="Disordered" evidence="5">
    <location>
        <begin position="1"/>
        <end position="38"/>
    </location>
</feature>
<evidence type="ECO:0000256" key="4">
    <source>
        <dbReference type="ARBA" id="ARBA00022679"/>
    </source>
</evidence>
<accession>A0A2M8WTG3</accession>
<evidence type="ECO:0000313" key="7">
    <source>
        <dbReference type="EMBL" id="PJI94240.1"/>
    </source>
</evidence>
<dbReference type="AlphaFoldDB" id="A0A2M8WTG3"/>
<dbReference type="PANTHER" id="PTHR43179">
    <property type="entry name" value="RHAMNOSYLTRANSFERASE WBBL"/>
    <property type="match status" value="1"/>
</dbReference>
<feature type="transmembrane region" description="Helical" evidence="6">
    <location>
        <begin position="504"/>
        <end position="525"/>
    </location>
</feature>
<dbReference type="Proteomes" id="UP000231586">
    <property type="component" value="Unassembled WGS sequence"/>
</dbReference>
<reference evidence="7 8" key="1">
    <citation type="submission" date="2017-11" db="EMBL/GenBank/DDBJ databases">
        <title>Genomic Encyclopedia of Archaeal and Bacterial Type Strains, Phase II (KMG-II): From Individual Species to Whole Genera.</title>
        <authorList>
            <person name="Goeker M."/>
        </authorList>
    </citation>
    <scope>NUCLEOTIDE SEQUENCE [LARGE SCALE GENOMIC DNA]</scope>
    <source>
        <strain evidence="7 8">DSM 22413</strain>
    </source>
</reference>